<dbReference type="EMBL" id="FP929105">
    <property type="protein sequence ID" value="CBX92984.1"/>
    <property type="molecule type" value="Genomic_DNA"/>
</dbReference>
<dbReference type="RefSeq" id="XP_003836349.1">
    <property type="nucleotide sequence ID" value="XM_003836301.1"/>
</dbReference>
<reference evidence="2" key="1">
    <citation type="journal article" date="2011" name="Nat. Commun.">
        <title>Effector diversification within compartments of the Leptosphaeria maculans genome affected by Repeat-Induced Point mutations.</title>
        <authorList>
            <person name="Rouxel T."/>
            <person name="Grandaubert J."/>
            <person name="Hane J.K."/>
            <person name="Hoede C."/>
            <person name="van de Wouw A.P."/>
            <person name="Couloux A."/>
            <person name="Dominguez V."/>
            <person name="Anthouard V."/>
            <person name="Bally P."/>
            <person name="Bourras S."/>
            <person name="Cozijnsen A.J."/>
            <person name="Ciuffetti L.M."/>
            <person name="Degrave A."/>
            <person name="Dilmaghani A."/>
            <person name="Duret L."/>
            <person name="Fudal I."/>
            <person name="Goodwin S.B."/>
            <person name="Gout L."/>
            <person name="Glaser N."/>
            <person name="Linglin J."/>
            <person name="Kema G.H.J."/>
            <person name="Lapalu N."/>
            <person name="Lawrence C.B."/>
            <person name="May K."/>
            <person name="Meyer M."/>
            <person name="Ollivier B."/>
            <person name="Poulain J."/>
            <person name="Schoch C.L."/>
            <person name="Simon A."/>
            <person name="Spatafora J.W."/>
            <person name="Stachowiak A."/>
            <person name="Turgeon B.G."/>
            <person name="Tyler B.M."/>
            <person name="Vincent D."/>
            <person name="Weissenbach J."/>
            <person name="Amselem J."/>
            <person name="Quesneville H."/>
            <person name="Oliver R.P."/>
            <person name="Wincker P."/>
            <person name="Balesdent M.-H."/>
            <person name="Howlett B.J."/>
        </authorList>
    </citation>
    <scope>NUCLEOTIDE SEQUENCE [LARGE SCALE GENOMIC DNA]</scope>
    <source>
        <strain evidence="2">JN3 / isolate v23.1.3 / race Av1-4-5-6-7-8</strain>
    </source>
</reference>
<accession>E4ZNC5</accession>
<gene>
    <name evidence="1" type="ORF">LEMA_P038850.1</name>
</gene>
<keyword evidence="2" id="KW-1185">Reference proteome</keyword>
<evidence type="ECO:0000313" key="2">
    <source>
        <dbReference type="Proteomes" id="UP000002668"/>
    </source>
</evidence>
<protein>
    <submittedName>
        <fullName evidence="1">Predicted protein</fullName>
    </submittedName>
</protein>
<dbReference type="HOGENOM" id="CLU_2237087_0_0_1"/>
<name>E4ZNC5_LEPMJ</name>
<dbReference type="GeneID" id="13282744"/>
<proteinExistence type="predicted"/>
<organism evidence="2">
    <name type="scientific">Leptosphaeria maculans (strain JN3 / isolate v23.1.3 / race Av1-4-5-6-7-8)</name>
    <name type="common">Blackleg fungus</name>
    <name type="synonym">Phoma lingam</name>
    <dbReference type="NCBI Taxonomy" id="985895"/>
    <lineage>
        <taxon>Eukaryota</taxon>
        <taxon>Fungi</taxon>
        <taxon>Dikarya</taxon>
        <taxon>Ascomycota</taxon>
        <taxon>Pezizomycotina</taxon>
        <taxon>Dothideomycetes</taxon>
        <taxon>Pleosporomycetidae</taxon>
        <taxon>Pleosporales</taxon>
        <taxon>Pleosporineae</taxon>
        <taxon>Leptosphaeriaceae</taxon>
        <taxon>Plenodomus</taxon>
        <taxon>Plenodomus lingam/Leptosphaeria maculans species complex</taxon>
    </lineage>
</organism>
<sequence>MIEEVAGVQTAGSSGTVELPDVLRADRSGAATLIERDGLHRGGGDMETATPIVQLAGLETISAWINLVGVGVSMGRKASGECRCRCSHLDGTERLVLRRRFPIVE</sequence>
<dbReference type="VEuPathDB" id="FungiDB:LEMA_P038850.1"/>
<dbReference type="AlphaFoldDB" id="E4ZNC5"/>
<dbReference type="Proteomes" id="UP000002668">
    <property type="component" value="Genome"/>
</dbReference>
<evidence type="ECO:0000313" key="1">
    <source>
        <dbReference type="EMBL" id="CBX92984.1"/>
    </source>
</evidence>
<dbReference type="InParanoid" id="E4ZNC5"/>